<evidence type="ECO:0000256" key="1">
    <source>
        <dbReference type="ARBA" id="ARBA00001966"/>
    </source>
</evidence>
<evidence type="ECO:0000256" key="2">
    <source>
        <dbReference type="ARBA" id="ARBA00004496"/>
    </source>
</evidence>
<evidence type="ECO:0000256" key="6">
    <source>
        <dbReference type="ARBA" id="ARBA00022679"/>
    </source>
</evidence>
<keyword evidence="8" id="KW-0479">Metal-binding</keyword>
<protein>
    <submittedName>
        <fullName evidence="12">Radical SAM superfamily, putative</fullName>
    </submittedName>
</protein>
<evidence type="ECO:0000313" key="12">
    <source>
        <dbReference type="EMBL" id="SVP94927.1"/>
    </source>
</evidence>
<dbReference type="SUPFAM" id="SSF102114">
    <property type="entry name" value="Radical SAM enzymes"/>
    <property type="match status" value="1"/>
</dbReference>
<dbReference type="GO" id="GO:0046872">
    <property type="term" value="F:metal ion binding"/>
    <property type="evidence" value="ECO:0007669"/>
    <property type="project" value="UniProtKB-KW"/>
</dbReference>
<dbReference type="GO" id="GO:0070475">
    <property type="term" value="P:rRNA base methylation"/>
    <property type="evidence" value="ECO:0007669"/>
    <property type="project" value="TreeGrafter"/>
</dbReference>
<dbReference type="Gene3D" id="3.20.20.70">
    <property type="entry name" value="Aldolase class I"/>
    <property type="match status" value="1"/>
</dbReference>
<comment type="cofactor">
    <cofactor evidence="1">
        <name>[4Fe-4S] cluster</name>
        <dbReference type="ChEBI" id="CHEBI:49883"/>
    </cofactor>
</comment>
<keyword evidence="5" id="KW-0489">Methyltransferase</keyword>
<comment type="subcellular location">
    <subcellularLocation>
        <location evidence="2">Cytoplasm</location>
    </subcellularLocation>
</comment>
<evidence type="ECO:0000256" key="8">
    <source>
        <dbReference type="ARBA" id="ARBA00022723"/>
    </source>
</evidence>
<evidence type="ECO:0000256" key="10">
    <source>
        <dbReference type="ARBA" id="ARBA00023014"/>
    </source>
</evidence>
<dbReference type="Gene3D" id="1.10.150.530">
    <property type="match status" value="1"/>
</dbReference>
<dbReference type="SFLD" id="SFLDF00275">
    <property type="entry name" value="adenosine_C2_methyltransferase"/>
    <property type="match status" value="1"/>
</dbReference>
<reference evidence="12" key="1">
    <citation type="submission" date="2018-07" db="EMBL/GenBank/DDBJ databases">
        <authorList>
            <person name="Quirk P.G."/>
            <person name="Krulwich T.A."/>
        </authorList>
    </citation>
    <scope>NUCLEOTIDE SEQUENCE</scope>
    <source>
        <strain evidence="12">Anand</strain>
    </source>
</reference>
<evidence type="ECO:0000259" key="11">
    <source>
        <dbReference type="PROSITE" id="PS51918"/>
    </source>
</evidence>
<dbReference type="InterPro" id="IPR007197">
    <property type="entry name" value="rSAM"/>
</dbReference>
<keyword evidence="7" id="KW-0949">S-adenosyl-L-methionine</keyword>
<dbReference type="GO" id="GO:0005737">
    <property type="term" value="C:cytoplasm"/>
    <property type="evidence" value="ECO:0007669"/>
    <property type="project" value="UniProtKB-SubCell"/>
</dbReference>
<dbReference type="InterPro" id="IPR004383">
    <property type="entry name" value="rRNA_lsu_MTrfase_RlmN/Cfr"/>
</dbReference>
<evidence type="ECO:0000256" key="4">
    <source>
        <dbReference type="ARBA" id="ARBA00022490"/>
    </source>
</evidence>
<dbReference type="GO" id="GO:0051539">
    <property type="term" value="F:4 iron, 4 sulfur cluster binding"/>
    <property type="evidence" value="ECO:0007669"/>
    <property type="project" value="UniProtKB-KW"/>
</dbReference>
<feature type="domain" description="Radical SAM core" evidence="11">
    <location>
        <begin position="95"/>
        <end position="320"/>
    </location>
</feature>
<dbReference type="SFLD" id="SFLDG01062">
    <property type="entry name" value="methyltransferase_(Class_A)"/>
    <property type="match status" value="1"/>
</dbReference>
<evidence type="ECO:0000256" key="3">
    <source>
        <dbReference type="ARBA" id="ARBA00022485"/>
    </source>
</evidence>
<dbReference type="PROSITE" id="PS51918">
    <property type="entry name" value="RADICAL_SAM"/>
    <property type="match status" value="1"/>
</dbReference>
<dbReference type="SFLD" id="SFLDS00029">
    <property type="entry name" value="Radical_SAM"/>
    <property type="match status" value="1"/>
</dbReference>
<dbReference type="PANTHER" id="PTHR30544">
    <property type="entry name" value="23S RRNA METHYLTRANSFERASE"/>
    <property type="match status" value="1"/>
</dbReference>
<gene>
    <name evidence="12" type="ORF">TAT_000371700</name>
    <name evidence="13" type="ORF">TAV_000371700</name>
</gene>
<dbReference type="AlphaFoldDB" id="A0A3B0MXI5"/>
<dbReference type="GO" id="GO:0008173">
    <property type="term" value="F:RNA methyltransferase activity"/>
    <property type="evidence" value="ECO:0007669"/>
    <property type="project" value="InterPro"/>
</dbReference>
<dbReference type="CDD" id="cd01335">
    <property type="entry name" value="Radical_SAM"/>
    <property type="match status" value="1"/>
</dbReference>
<dbReference type="InterPro" id="IPR040072">
    <property type="entry name" value="Methyltransferase_A"/>
</dbReference>
<keyword evidence="6" id="KW-0808">Transferase</keyword>
<dbReference type="InterPro" id="IPR013785">
    <property type="entry name" value="Aldolase_TIM"/>
</dbReference>
<accession>A0A3B0MXI5</accession>
<keyword evidence="4" id="KW-0963">Cytoplasm</keyword>
<keyword evidence="3" id="KW-0004">4Fe-4S</keyword>
<dbReference type="VEuPathDB" id="PiroplasmaDB:TA09930"/>
<dbReference type="PIRSF" id="PIRSF006004">
    <property type="entry name" value="CHP00048"/>
    <property type="match status" value="1"/>
</dbReference>
<evidence type="ECO:0000256" key="7">
    <source>
        <dbReference type="ARBA" id="ARBA00022691"/>
    </source>
</evidence>
<evidence type="ECO:0000313" key="13">
    <source>
        <dbReference type="EMBL" id="SVP95553.1"/>
    </source>
</evidence>
<keyword evidence="10" id="KW-0411">Iron-sulfur</keyword>
<proteinExistence type="predicted"/>
<dbReference type="EMBL" id="UIVS01000004">
    <property type="protein sequence ID" value="SVP95553.1"/>
    <property type="molecule type" value="Genomic_DNA"/>
</dbReference>
<dbReference type="PANTHER" id="PTHR30544:SF5">
    <property type="entry name" value="RADICAL SAM CORE DOMAIN-CONTAINING PROTEIN"/>
    <property type="match status" value="1"/>
</dbReference>
<keyword evidence="9" id="KW-0408">Iron</keyword>
<name>A0A3B0MXI5_THEAN</name>
<dbReference type="InterPro" id="IPR058240">
    <property type="entry name" value="rSAM_sf"/>
</dbReference>
<dbReference type="GO" id="GO:0030488">
    <property type="term" value="P:tRNA methylation"/>
    <property type="evidence" value="ECO:0007669"/>
    <property type="project" value="TreeGrafter"/>
</dbReference>
<sequence length="399" mass="46191">MDKSTRFNTIAKYLKDNSVPHYRLSQIFNSIYRNKTPNFLSMYHLPKILRNGLHDNFEGSLLSLTPVSESNSDRAKKVLFQNSDGSRIEAVLLHFNTHKSLCISAQVGCSYACSFCATGKIGLKRNLTVDEITDQVLYFQQLGHKIDSISFMGMGEPLSNPNVFKSINILTDKRYFALSPRRINVSTVGILPGIKKLNKEYPYVNLAYSLHTPFTEERNEMVPVNLLYPFQEAYPLMDERIRQTGRRIWISYILIKDKNDTKEHVEELINIIKGRPKEVQYLYHVNLIPYNIGMPQILILPHQTTFLCLVKSIDKYESTEHDQSLKFEKYLRKNGISCSYRNYFGRNIDAACGQLFAGKYIKKHVTINYFTSEYDPIDPSKLFRPKVNRTHQQTKTNKS</sequence>
<evidence type="ECO:0000256" key="5">
    <source>
        <dbReference type="ARBA" id="ARBA00022603"/>
    </source>
</evidence>
<evidence type="ECO:0000256" key="9">
    <source>
        <dbReference type="ARBA" id="ARBA00023004"/>
    </source>
</evidence>
<organism evidence="12">
    <name type="scientific">Theileria annulata</name>
    <dbReference type="NCBI Taxonomy" id="5874"/>
    <lineage>
        <taxon>Eukaryota</taxon>
        <taxon>Sar</taxon>
        <taxon>Alveolata</taxon>
        <taxon>Apicomplexa</taxon>
        <taxon>Aconoidasida</taxon>
        <taxon>Piroplasmida</taxon>
        <taxon>Theileriidae</taxon>
        <taxon>Theileria</taxon>
    </lineage>
</organism>
<dbReference type="Pfam" id="PF04055">
    <property type="entry name" value="Radical_SAM"/>
    <property type="match status" value="1"/>
</dbReference>
<dbReference type="EMBL" id="UIVT01000004">
    <property type="protein sequence ID" value="SVP94927.1"/>
    <property type="molecule type" value="Genomic_DNA"/>
</dbReference>